<evidence type="ECO:0000256" key="6">
    <source>
        <dbReference type="ARBA" id="ARBA00022927"/>
    </source>
</evidence>
<evidence type="ECO:0000256" key="9">
    <source>
        <dbReference type="ARBA" id="ARBA00023136"/>
    </source>
</evidence>
<dbReference type="GO" id="GO:0065002">
    <property type="term" value="P:intracellular protein transmembrane transport"/>
    <property type="evidence" value="ECO:0007669"/>
    <property type="project" value="TreeGrafter"/>
</dbReference>
<keyword evidence="9 10" id="KW-0472">Membrane</keyword>
<keyword evidence="3 10" id="KW-0813">Transport</keyword>
<comment type="function">
    <text evidence="10">Involved in protein export. Participates in an early event of protein translocation.</text>
</comment>
<dbReference type="PANTHER" id="PTHR34182:SF1">
    <property type="entry name" value="PROTEIN-EXPORT MEMBRANE PROTEIN SECG"/>
    <property type="match status" value="1"/>
</dbReference>
<evidence type="ECO:0000256" key="11">
    <source>
        <dbReference type="SAM" id="MobiDB-lite"/>
    </source>
</evidence>
<dbReference type="GO" id="GO:0005886">
    <property type="term" value="C:plasma membrane"/>
    <property type="evidence" value="ECO:0007669"/>
    <property type="project" value="UniProtKB-SubCell"/>
</dbReference>
<dbReference type="NCBIfam" id="TIGR00810">
    <property type="entry name" value="secG"/>
    <property type="match status" value="1"/>
</dbReference>
<comment type="subcellular location">
    <subcellularLocation>
        <location evidence="1 10">Cell membrane</location>
        <topology evidence="1 10">Multi-pass membrane protein</topology>
    </subcellularLocation>
</comment>
<keyword evidence="6 10" id="KW-0653">Protein transport</keyword>
<evidence type="ECO:0000256" key="10">
    <source>
        <dbReference type="RuleBase" id="RU365087"/>
    </source>
</evidence>
<dbReference type="PRINTS" id="PR01651">
    <property type="entry name" value="SECGEXPORT"/>
</dbReference>
<dbReference type="Pfam" id="PF03840">
    <property type="entry name" value="SecG"/>
    <property type="match status" value="1"/>
</dbReference>
<keyword evidence="4 10" id="KW-1003">Cell membrane</keyword>
<keyword evidence="13" id="KW-1185">Reference proteome</keyword>
<reference evidence="12 13" key="1">
    <citation type="submission" date="2018-04" db="EMBL/GenBank/DDBJ databases">
        <title>Novel Campyloabacter and Helicobacter Species and Strains.</title>
        <authorList>
            <person name="Mannion A.J."/>
            <person name="Shen Z."/>
            <person name="Fox J.G."/>
        </authorList>
    </citation>
    <scope>NUCLEOTIDE SEQUENCE [LARGE SCALE GENOMIC DNA]</scope>
    <source>
        <strain evidence="12 13">MIT 04-9366</strain>
    </source>
</reference>
<evidence type="ECO:0000256" key="2">
    <source>
        <dbReference type="ARBA" id="ARBA00008445"/>
    </source>
</evidence>
<keyword evidence="7 10" id="KW-1133">Transmembrane helix</keyword>
<keyword evidence="8 10" id="KW-0811">Translocation</keyword>
<dbReference type="AlphaFoldDB" id="A0A3D8IVT8"/>
<evidence type="ECO:0000256" key="7">
    <source>
        <dbReference type="ARBA" id="ARBA00022989"/>
    </source>
</evidence>
<protein>
    <recommendedName>
        <fullName evidence="10">Protein-export membrane protein SecG</fullName>
    </recommendedName>
</protein>
<dbReference type="GO" id="GO:0015450">
    <property type="term" value="F:protein-transporting ATPase activity"/>
    <property type="evidence" value="ECO:0007669"/>
    <property type="project" value="UniProtKB-UniRule"/>
</dbReference>
<dbReference type="InterPro" id="IPR004692">
    <property type="entry name" value="SecG"/>
</dbReference>
<comment type="caution">
    <text evidence="10">Lacks conserved residue(s) required for the propagation of feature annotation.</text>
</comment>
<dbReference type="RefSeq" id="WP_115570018.1">
    <property type="nucleotide sequence ID" value="NZ_NXLV01000016.1"/>
</dbReference>
<evidence type="ECO:0000313" key="12">
    <source>
        <dbReference type="EMBL" id="RDU69332.1"/>
    </source>
</evidence>
<evidence type="ECO:0000256" key="4">
    <source>
        <dbReference type="ARBA" id="ARBA00022475"/>
    </source>
</evidence>
<dbReference type="Proteomes" id="UP000257045">
    <property type="component" value="Unassembled WGS sequence"/>
</dbReference>
<evidence type="ECO:0000313" key="13">
    <source>
        <dbReference type="Proteomes" id="UP000257045"/>
    </source>
</evidence>
<name>A0A3D8IVT8_9HELI</name>
<dbReference type="GO" id="GO:0043952">
    <property type="term" value="P:protein transport by the Sec complex"/>
    <property type="evidence" value="ECO:0007669"/>
    <property type="project" value="TreeGrafter"/>
</dbReference>
<proteinExistence type="inferred from homology"/>
<dbReference type="OrthoDB" id="5344625at2"/>
<comment type="caution">
    <text evidence="12">The sequence shown here is derived from an EMBL/GenBank/DDBJ whole genome shotgun (WGS) entry which is preliminary data.</text>
</comment>
<evidence type="ECO:0000256" key="8">
    <source>
        <dbReference type="ARBA" id="ARBA00023010"/>
    </source>
</evidence>
<feature type="transmembrane region" description="Helical" evidence="10">
    <location>
        <begin position="51"/>
        <end position="73"/>
    </location>
</feature>
<comment type="similarity">
    <text evidence="2 10">Belongs to the SecG family.</text>
</comment>
<keyword evidence="5 10" id="KW-0812">Transmembrane</keyword>
<sequence>MISVLFIVQIVLAIFITILVLLQKSSSGGIVNYSGSNESVFGAKGAGGFLTKVTLIFGGLFLANTIALSYLYIKQRESTIMIDVPTLTPSTQAPTAPTAPSAPTIPTQKAQ</sequence>
<evidence type="ECO:0000256" key="3">
    <source>
        <dbReference type="ARBA" id="ARBA00022448"/>
    </source>
</evidence>
<evidence type="ECO:0000256" key="5">
    <source>
        <dbReference type="ARBA" id="ARBA00022692"/>
    </source>
</evidence>
<evidence type="ECO:0000256" key="1">
    <source>
        <dbReference type="ARBA" id="ARBA00004651"/>
    </source>
</evidence>
<gene>
    <name evidence="12" type="primary">secG</name>
    <name evidence="12" type="ORF">CQA58_07085</name>
</gene>
<dbReference type="GO" id="GO:0009306">
    <property type="term" value="P:protein secretion"/>
    <property type="evidence" value="ECO:0007669"/>
    <property type="project" value="UniProtKB-UniRule"/>
</dbReference>
<accession>A0A3D8IVT8</accession>
<organism evidence="12 13">
    <name type="scientific">Helicobacter brantae</name>
    <dbReference type="NCBI Taxonomy" id="375927"/>
    <lineage>
        <taxon>Bacteria</taxon>
        <taxon>Pseudomonadati</taxon>
        <taxon>Campylobacterota</taxon>
        <taxon>Epsilonproteobacteria</taxon>
        <taxon>Campylobacterales</taxon>
        <taxon>Helicobacteraceae</taxon>
        <taxon>Helicobacter</taxon>
    </lineage>
</organism>
<feature type="region of interest" description="Disordered" evidence="11">
    <location>
        <begin position="90"/>
        <end position="111"/>
    </location>
</feature>
<dbReference type="EMBL" id="NXLV01000016">
    <property type="protein sequence ID" value="RDU69332.1"/>
    <property type="molecule type" value="Genomic_DNA"/>
</dbReference>
<dbReference type="PANTHER" id="PTHR34182">
    <property type="entry name" value="PROTEIN-EXPORT MEMBRANE PROTEIN SECG"/>
    <property type="match status" value="1"/>
</dbReference>